<evidence type="ECO:0000313" key="1">
    <source>
        <dbReference type="EMBL" id="HEW53304.1"/>
    </source>
</evidence>
<dbReference type="EMBL" id="DSGT01000009">
    <property type="protein sequence ID" value="HEW53304.1"/>
    <property type="molecule type" value="Genomic_DNA"/>
</dbReference>
<proteinExistence type="predicted"/>
<gene>
    <name evidence="1" type="ORF">ENO77_03965</name>
</gene>
<dbReference type="AlphaFoldDB" id="A0A7C2ZQF2"/>
<sequence length="101" mass="11094">MSTPSSGCISFAVKSVWYDTVDQPVIPIEVSNSCNEDVVVEVEIRTVDGRKLHSEKIKVKQSEKKSFDITLSDYGDVVLTARGVLVSSGTTIQLGEYKLKL</sequence>
<organism evidence="1">
    <name type="scientific">Ignisphaera aggregans</name>
    <dbReference type="NCBI Taxonomy" id="334771"/>
    <lineage>
        <taxon>Archaea</taxon>
        <taxon>Thermoproteota</taxon>
        <taxon>Thermoprotei</taxon>
        <taxon>Desulfurococcales</taxon>
        <taxon>Desulfurococcaceae</taxon>
        <taxon>Ignisphaera</taxon>
    </lineage>
</organism>
<reference evidence="1" key="1">
    <citation type="journal article" date="2020" name="mSystems">
        <title>Genome- and Community-Level Interaction Insights into Carbon Utilization and Element Cycling Functions of Hydrothermarchaeota in Hydrothermal Sediment.</title>
        <authorList>
            <person name="Zhou Z."/>
            <person name="Liu Y."/>
            <person name="Xu W."/>
            <person name="Pan J."/>
            <person name="Luo Z.H."/>
            <person name="Li M."/>
        </authorList>
    </citation>
    <scope>NUCLEOTIDE SEQUENCE [LARGE SCALE GENOMIC DNA]</scope>
    <source>
        <strain evidence="1">SpSt-16</strain>
    </source>
</reference>
<name>A0A7C2ZQF2_9CREN</name>
<protein>
    <submittedName>
        <fullName evidence="1">Uncharacterized protein</fullName>
    </submittedName>
</protein>
<accession>A0A7C2ZQF2</accession>
<comment type="caution">
    <text evidence="1">The sequence shown here is derived from an EMBL/GenBank/DDBJ whole genome shotgun (WGS) entry which is preliminary data.</text>
</comment>